<dbReference type="InterPro" id="IPR054297">
    <property type="entry name" value="DUF7033"/>
</dbReference>
<reference evidence="2 3" key="1">
    <citation type="submission" date="2018-06" db="EMBL/GenBank/DDBJ databases">
        <title>Genomic Encyclopedia of Archaeal and Bacterial Type Strains, Phase II (KMG-II): from individual species to whole genera.</title>
        <authorList>
            <person name="Goeker M."/>
        </authorList>
    </citation>
    <scope>NUCLEOTIDE SEQUENCE [LARGE SCALE GENOMIC DNA]</scope>
    <source>
        <strain evidence="2 3">DSM 12408</strain>
    </source>
</reference>
<dbReference type="AlphaFoldDB" id="A0A1A7R1M4"/>
<dbReference type="Proteomes" id="UP000248987">
    <property type="component" value="Unassembled WGS sequence"/>
</dbReference>
<sequence>MLLVYTHKITPRLIYAFKHISLRILNVPVSFTTTVEDFIAHDSMKISYAKQPLSNELFVRSNELLFEQGLSDLDINVQDWGSTKCFFSTSEKSSLPFDIFAATFYLLSRYEEYLPHVNDAYGRFLATESLAFNKGFLHQPVVDIWAYKFKEILQAQFPNFEFPVRTYNIQPVIDVPMAFYFKDKGLMRTIGGTLNDLFSLQIKRLYQRYQSLAGVKRDPYDTFKWIVTKQKKTSTKFIVFFLIGEYSTYDKNININKKKFVSLIKSVGDYCKIGLKVSYLALEDFSMLKKEKLKMEATTNYPLEASRNSFSKLNLPETYRNLIELEIKQDFTMGYINHMGFRAGTCTPFQFYDLDFEVQTPLQINPFHCVDYALLKRQSLLDKKEDLQRLIESVKGVNGTFTPVFHNYAFSNLDRWKGFKELFQQVLDSVDEK</sequence>
<feature type="domain" description="DUF7033" evidence="1">
    <location>
        <begin position="95"/>
        <end position="182"/>
    </location>
</feature>
<keyword evidence="3" id="KW-1185">Reference proteome</keyword>
<protein>
    <recommendedName>
        <fullName evidence="1">DUF7033 domain-containing protein</fullName>
    </recommendedName>
</protein>
<dbReference type="CDD" id="cd10931">
    <property type="entry name" value="CE4_u7"/>
    <property type="match status" value="1"/>
</dbReference>
<gene>
    <name evidence="2" type="ORF">LX77_03101</name>
</gene>
<accession>A0A1A7R1M4</accession>
<evidence type="ECO:0000259" key="1">
    <source>
        <dbReference type="Pfam" id="PF23019"/>
    </source>
</evidence>
<proteinExistence type="predicted"/>
<dbReference type="EMBL" id="QLLQ01000014">
    <property type="protein sequence ID" value="RAJ20842.1"/>
    <property type="molecule type" value="Genomic_DNA"/>
</dbReference>
<dbReference type="STRING" id="49280.A9996_14200"/>
<dbReference type="Pfam" id="PF23019">
    <property type="entry name" value="DUF7033"/>
    <property type="match status" value="1"/>
</dbReference>
<evidence type="ECO:0000313" key="3">
    <source>
        <dbReference type="Proteomes" id="UP000248987"/>
    </source>
</evidence>
<name>A0A1A7R1M4_9FLAO</name>
<organism evidence="2 3">
    <name type="scientific">Gelidibacter algens</name>
    <dbReference type="NCBI Taxonomy" id="49280"/>
    <lineage>
        <taxon>Bacteria</taxon>
        <taxon>Pseudomonadati</taxon>
        <taxon>Bacteroidota</taxon>
        <taxon>Flavobacteriia</taxon>
        <taxon>Flavobacteriales</taxon>
        <taxon>Flavobacteriaceae</taxon>
        <taxon>Gelidibacter</taxon>
    </lineage>
</organism>
<dbReference type="OrthoDB" id="5573484at2"/>
<comment type="caution">
    <text evidence="2">The sequence shown here is derived from an EMBL/GenBank/DDBJ whole genome shotgun (WGS) entry which is preliminary data.</text>
</comment>
<evidence type="ECO:0000313" key="2">
    <source>
        <dbReference type="EMBL" id="RAJ20842.1"/>
    </source>
</evidence>